<evidence type="ECO:0000313" key="5">
    <source>
        <dbReference type="Proteomes" id="UP000189670"/>
    </source>
</evidence>
<evidence type="ECO:0000256" key="2">
    <source>
        <dbReference type="ARBA" id="ARBA00022803"/>
    </source>
</evidence>
<feature type="transmembrane region" description="Helical" evidence="3">
    <location>
        <begin position="183"/>
        <end position="208"/>
    </location>
</feature>
<dbReference type="Gene3D" id="1.25.40.10">
    <property type="entry name" value="Tetratricopeptide repeat domain"/>
    <property type="match status" value="1"/>
</dbReference>
<dbReference type="SMART" id="SM00028">
    <property type="entry name" value="TPR"/>
    <property type="match status" value="3"/>
</dbReference>
<feature type="transmembrane region" description="Helical" evidence="3">
    <location>
        <begin position="154"/>
        <end position="171"/>
    </location>
</feature>
<evidence type="ECO:0000313" key="4">
    <source>
        <dbReference type="EMBL" id="ETR71365.1"/>
    </source>
</evidence>
<proteinExistence type="predicted"/>
<name>A0A1V1P9I8_9BACT</name>
<reference evidence="5" key="1">
    <citation type="submission" date="2012-11" db="EMBL/GenBank/DDBJ databases">
        <authorList>
            <person name="Lucero-Rivera Y.E."/>
            <person name="Tovar-Ramirez D."/>
        </authorList>
    </citation>
    <scope>NUCLEOTIDE SEQUENCE [LARGE SCALE GENOMIC DNA]</scope>
    <source>
        <strain evidence="5">Araruama</strain>
    </source>
</reference>
<feature type="transmembrane region" description="Helical" evidence="3">
    <location>
        <begin position="317"/>
        <end position="338"/>
    </location>
</feature>
<dbReference type="PANTHER" id="PTHR44227">
    <property type="match status" value="1"/>
</dbReference>
<gene>
    <name evidence="4" type="ORF">OMM_02536</name>
</gene>
<feature type="transmembrane region" description="Helical" evidence="3">
    <location>
        <begin position="350"/>
        <end position="369"/>
    </location>
</feature>
<keyword evidence="2" id="KW-0802">TPR repeat</keyword>
<dbReference type="Proteomes" id="UP000189670">
    <property type="component" value="Unassembled WGS sequence"/>
</dbReference>
<dbReference type="SUPFAM" id="SSF48452">
    <property type="entry name" value="TPR-like"/>
    <property type="match status" value="1"/>
</dbReference>
<comment type="caution">
    <text evidence="4">The sequence shown here is derived from an EMBL/GenBank/DDBJ whole genome shotgun (WGS) entry which is preliminary data.</text>
</comment>
<feature type="transmembrane region" description="Helical" evidence="3">
    <location>
        <begin position="100"/>
        <end position="118"/>
    </location>
</feature>
<feature type="transmembrane region" description="Helical" evidence="3">
    <location>
        <begin position="390"/>
        <end position="409"/>
    </location>
</feature>
<evidence type="ECO:0000256" key="3">
    <source>
        <dbReference type="SAM" id="Phobius"/>
    </source>
</evidence>
<organism evidence="4 5">
    <name type="scientific">Candidatus Magnetoglobus multicellularis str. Araruama</name>
    <dbReference type="NCBI Taxonomy" id="890399"/>
    <lineage>
        <taxon>Bacteria</taxon>
        <taxon>Pseudomonadati</taxon>
        <taxon>Thermodesulfobacteriota</taxon>
        <taxon>Desulfobacteria</taxon>
        <taxon>Desulfobacterales</taxon>
        <taxon>Desulfobacteraceae</taxon>
        <taxon>Candidatus Magnetoglobus</taxon>
    </lineage>
</organism>
<dbReference type="PANTHER" id="PTHR44227:SF3">
    <property type="entry name" value="PROTEIN O-MANNOSYL-TRANSFERASE TMTC4"/>
    <property type="match status" value="1"/>
</dbReference>
<keyword evidence="1" id="KW-0677">Repeat</keyword>
<evidence type="ECO:0000256" key="1">
    <source>
        <dbReference type="ARBA" id="ARBA00022737"/>
    </source>
</evidence>
<keyword evidence="3" id="KW-1133">Transmembrane helix</keyword>
<dbReference type="InterPro" id="IPR052346">
    <property type="entry name" value="O-mannosyl-transferase_TMTC"/>
</dbReference>
<keyword evidence="3" id="KW-0812">Transmembrane</keyword>
<sequence>MQKPFVFLMNIFRKYPLEMTICAIIVITTAGVYYPVRWHEFVYYDDQLYIINNPHIQNGLTWDAICWAFTTTRGGSWHPLTWISHMIDISWYGMDAGGHHWTNVQIHLISALLLFLFLRCATQRIYVSAAITVCFALHPLHVESVVWVAERKDVLSVCLAHLTLLLYVWYIEAPDIKRKIWVWLCFCLSLMSKPMMITLPVLLLVLDFWPLKRFHSRSFYQLIKEKEFMLLLALVVAGLTLLSQDREGYIILDVPFHYRLLNASISYCVYIWKMFVPANLTIFYPHPGTDISVFQGLLAWIVLILFSLWMTHFRDRLPYVFTGTIWYLLTLIPVIGIVKLGDQQLAERYTYFPMTGMVIVLFFSIAAGYNQAVLKYFSNNNNRLWYHQTGILFVGMLTLCLSIISWHQIKIWKNDTTLFSNALELTPNSCKAKLGRGVAYQKQQQIPEAIACYKETIRRCPLMLNAHINLGNILAQHKHEYRKALNHYKFALNELPDDPVVINNIGNIEMLCNHPQNALEWYIRALNADDSYIHTFYNLARLINHMHTQSRLF</sequence>
<feature type="transmembrane region" description="Helical" evidence="3">
    <location>
        <begin position="125"/>
        <end position="142"/>
    </location>
</feature>
<accession>A0A1V1P9I8</accession>
<keyword evidence="3" id="KW-0472">Membrane</keyword>
<feature type="transmembrane region" description="Helical" evidence="3">
    <location>
        <begin position="292"/>
        <end position="310"/>
    </location>
</feature>
<dbReference type="InterPro" id="IPR011990">
    <property type="entry name" value="TPR-like_helical_dom_sf"/>
</dbReference>
<feature type="transmembrane region" description="Helical" evidence="3">
    <location>
        <begin position="15"/>
        <end position="36"/>
    </location>
</feature>
<protein>
    <submittedName>
        <fullName evidence="4">TPR repeat-containing protein</fullName>
    </submittedName>
</protein>
<dbReference type="AlphaFoldDB" id="A0A1V1P9I8"/>
<dbReference type="InterPro" id="IPR019734">
    <property type="entry name" value="TPR_rpt"/>
</dbReference>
<dbReference type="EMBL" id="ATBP01000278">
    <property type="protein sequence ID" value="ETR71365.1"/>
    <property type="molecule type" value="Genomic_DNA"/>
</dbReference>